<name>A0A382TTP2_9ZZZZ</name>
<evidence type="ECO:0000256" key="1">
    <source>
        <dbReference type="SAM" id="MobiDB-lite"/>
    </source>
</evidence>
<protein>
    <submittedName>
        <fullName evidence="2">Uncharacterized protein</fullName>
    </submittedName>
</protein>
<proteinExistence type="predicted"/>
<sequence length="47" mass="5032">VDLSPNEVKLLKVLKNGTLSPAEASMESDLGEKETMSAASWLRSKGL</sequence>
<reference evidence="2" key="1">
    <citation type="submission" date="2018-05" db="EMBL/GenBank/DDBJ databases">
        <authorList>
            <person name="Lanie J.A."/>
            <person name="Ng W.-L."/>
            <person name="Kazmierczak K.M."/>
            <person name="Andrzejewski T.M."/>
            <person name="Davidsen T.M."/>
            <person name="Wayne K.J."/>
            <person name="Tettelin H."/>
            <person name="Glass J.I."/>
            <person name="Rusch D."/>
            <person name="Podicherti R."/>
            <person name="Tsui H.-C.T."/>
            <person name="Winkler M.E."/>
        </authorList>
    </citation>
    <scope>NUCLEOTIDE SEQUENCE</scope>
</reference>
<feature type="non-terminal residue" evidence="2">
    <location>
        <position position="1"/>
    </location>
</feature>
<feature type="region of interest" description="Disordered" evidence="1">
    <location>
        <begin position="22"/>
        <end position="47"/>
    </location>
</feature>
<accession>A0A382TTP2</accession>
<organism evidence="2">
    <name type="scientific">marine metagenome</name>
    <dbReference type="NCBI Taxonomy" id="408172"/>
    <lineage>
        <taxon>unclassified sequences</taxon>
        <taxon>metagenomes</taxon>
        <taxon>ecological metagenomes</taxon>
    </lineage>
</organism>
<dbReference type="AlphaFoldDB" id="A0A382TTP2"/>
<gene>
    <name evidence="2" type="ORF">METZ01_LOCUS377966</name>
</gene>
<evidence type="ECO:0000313" key="2">
    <source>
        <dbReference type="EMBL" id="SVD25112.1"/>
    </source>
</evidence>
<dbReference type="EMBL" id="UINC01138890">
    <property type="protein sequence ID" value="SVD25112.1"/>
    <property type="molecule type" value="Genomic_DNA"/>
</dbReference>
<feature type="non-terminal residue" evidence="2">
    <location>
        <position position="47"/>
    </location>
</feature>